<name>A0A0L7QY42_9HYME</name>
<dbReference type="AlphaFoldDB" id="A0A0L7QY42"/>
<proteinExistence type="predicted"/>
<evidence type="ECO:0000313" key="1">
    <source>
        <dbReference type="EMBL" id="KOC63469.1"/>
    </source>
</evidence>
<reference evidence="1 2" key="1">
    <citation type="submission" date="2015-07" db="EMBL/GenBank/DDBJ databases">
        <title>The genome of Habropoda laboriosa.</title>
        <authorList>
            <person name="Pan H."/>
            <person name="Kapheim K."/>
        </authorList>
    </citation>
    <scope>NUCLEOTIDE SEQUENCE [LARGE SCALE GENOMIC DNA]</scope>
    <source>
        <strain evidence="1">0110345459</strain>
    </source>
</reference>
<sequence>MRNEGSAKAEGKTRVESNVQRHGSWLVREENPAGAFGGARYLLRFWFLVLDSGPPPLDGARLKWKQMKLDVMRSCVNSPQVSVRKEQTIKDCENRTTVNSPQVSVRKEPKPDTCRVRDYVFEPRARLCSLPNVGKDSE</sequence>
<evidence type="ECO:0000313" key="2">
    <source>
        <dbReference type="Proteomes" id="UP000053825"/>
    </source>
</evidence>
<organism evidence="1 2">
    <name type="scientific">Habropoda laboriosa</name>
    <dbReference type="NCBI Taxonomy" id="597456"/>
    <lineage>
        <taxon>Eukaryota</taxon>
        <taxon>Metazoa</taxon>
        <taxon>Ecdysozoa</taxon>
        <taxon>Arthropoda</taxon>
        <taxon>Hexapoda</taxon>
        <taxon>Insecta</taxon>
        <taxon>Pterygota</taxon>
        <taxon>Neoptera</taxon>
        <taxon>Endopterygota</taxon>
        <taxon>Hymenoptera</taxon>
        <taxon>Apocrita</taxon>
        <taxon>Aculeata</taxon>
        <taxon>Apoidea</taxon>
        <taxon>Anthophila</taxon>
        <taxon>Apidae</taxon>
        <taxon>Habropoda</taxon>
    </lineage>
</organism>
<dbReference type="EMBL" id="KQ414699">
    <property type="protein sequence ID" value="KOC63469.1"/>
    <property type="molecule type" value="Genomic_DNA"/>
</dbReference>
<dbReference type="Proteomes" id="UP000053825">
    <property type="component" value="Unassembled WGS sequence"/>
</dbReference>
<accession>A0A0L7QY42</accession>
<gene>
    <name evidence="1" type="ORF">WH47_01959</name>
</gene>
<protein>
    <submittedName>
        <fullName evidence="1">Uncharacterized protein</fullName>
    </submittedName>
</protein>
<keyword evidence="2" id="KW-1185">Reference proteome</keyword>